<keyword evidence="1" id="KW-0732">Signal</keyword>
<dbReference type="RefSeq" id="WP_004227790.1">
    <property type="nucleotide sequence ID" value="NZ_AEUV02000002.1"/>
</dbReference>
<evidence type="ECO:0000313" key="3">
    <source>
        <dbReference type="Proteomes" id="UP000004322"/>
    </source>
</evidence>
<evidence type="ECO:0000313" key="2">
    <source>
        <dbReference type="EMBL" id="EHI74513.1"/>
    </source>
</evidence>
<feature type="chain" id="PRO_5039711827" evidence="1">
    <location>
        <begin position="21"/>
        <end position="137"/>
    </location>
</feature>
<name>G5JSU6_STRCG</name>
<feature type="signal peptide" evidence="1">
    <location>
        <begin position="1"/>
        <end position="20"/>
    </location>
</feature>
<accession>G5JSU6</accession>
<proteinExistence type="predicted"/>
<keyword evidence="2" id="KW-0449">Lipoprotein</keyword>
<keyword evidence="3" id="KW-1185">Reference proteome</keyword>
<dbReference type="PROSITE" id="PS51257">
    <property type="entry name" value="PROKAR_LIPOPROTEIN"/>
    <property type="match status" value="1"/>
</dbReference>
<organism evidence="2 3">
    <name type="scientific">Streptococcus criceti HS-6</name>
    <dbReference type="NCBI Taxonomy" id="873449"/>
    <lineage>
        <taxon>Bacteria</taxon>
        <taxon>Bacillati</taxon>
        <taxon>Bacillota</taxon>
        <taxon>Bacilli</taxon>
        <taxon>Lactobacillales</taxon>
        <taxon>Streptococcaceae</taxon>
        <taxon>Streptococcus</taxon>
    </lineage>
</organism>
<reference evidence="2" key="1">
    <citation type="submission" date="2011-07" db="EMBL/GenBank/DDBJ databases">
        <authorList>
            <person name="Stanhope M.J."/>
            <person name="Durkin A.S."/>
            <person name="Hostetler J."/>
            <person name="Kim M."/>
            <person name="Radune D."/>
            <person name="Singh I."/>
            <person name="Town C.D."/>
        </authorList>
    </citation>
    <scope>NUCLEOTIDE SEQUENCE [LARGE SCALE GENOMIC DNA]</scope>
    <source>
        <strain evidence="2">HS-6</strain>
    </source>
</reference>
<dbReference type="AlphaFoldDB" id="G5JSU6"/>
<comment type="caution">
    <text evidence="2">The sequence shown here is derived from an EMBL/GenBank/DDBJ whole genome shotgun (WGS) entry which is preliminary data.</text>
</comment>
<dbReference type="OrthoDB" id="2237258at2"/>
<evidence type="ECO:0000256" key="1">
    <source>
        <dbReference type="SAM" id="SignalP"/>
    </source>
</evidence>
<dbReference type="Proteomes" id="UP000004322">
    <property type="component" value="Unassembled WGS sequence"/>
</dbReference>
<protein>
    <submittedName>
        <fullName evidence="2">Lipoprotein</fullName>
    </submittedName>
</protein>
<sequence length="137" mass="15260">MKKRTALLVSLLTTALLILAGCGISKSDLQGEWQVQDSAGNNMTMTVTSKSLKVDGDSITYKYAGKGTINGNRYLSITVKGEDYTIFFPEKDKKTALMIQPTDNDDKLKGELVMVMNKTKKPDYEDYAKKYMKGIDK</sequence>
<gene>
    <name evidence="2" type="ORF">STRCR_2217</name>
</gene>
<dbReference type="EMBL" id="AEUV02000002">
    <property type="protein sequence ID" value="EHI74513.1"/>
    <property type="molecule type" value="Genomic_DNA"/>
</dbReference>